<dbReference type="EMBL" id="JAFEKC020000009">
    <property type="protein sequence ID" value="KAK0512540.1"/>
    <property type="molecule type" value="Genomic_DNA"/>
</dbReference>
<feature type="region of interest" description="Disordered" evidence="1">
    <location>
        <begin position="1"/>
        <end position="76"/>
    </location>
</feature>
<feature type="compositionally biased region" description="Basic and acidic residues" evidence="1">
    <location>
        <begin position="162"/>
        <end position="176"/>
    </location>
</feature>
<accession>A0AA39R2G4</accession>
<reference evidence="2" key="1">
    <citation type="submission" date="2023-03" db="EMBL/GenBank/DDBJ databases">
        <title>Complete genome of Cladonia borealis.</title>
        <authorList>
            <person name="Park H."/>
        </authorList>
    </citation>
    <scope>NUCLEOTIDE SEQUENCE</scope>
    <source>
        <strain evidence="2">ANT050790</strain>
    </source>
</reference>
<sequence>MRPPFSKGSVETDGKGQASIRKHPKPAEPKEPKERWWNEPTKIRRDPRSEHDKPKLIPPPPFPPSEEERAHVDEMSVRDERVRRSIRRVQEYEKAMNPPEYILPKYHWWNEPKVRPDPRIARLREQGMVYVPPPLTPPSEEDYAIYRQECPLPHPARPTYGHGDEGRSRHDNRGLEHAQSTPSRHNSQRDDHRGSQRTSHQERRRR</sequence>
<comment type="caution">
    <text evidence="2">The sequence shown here is derived from an EMBL/GenBank/DDBJ whole genome shotgun (WGS) entry which is preliminary data.</text>
</comment>
<evidence type="ECO:0000313" key="2">
    <source>
        <dbReference type="EMBL" id="KAK0512540.1"/>
    </source>
</evidence>
<feature type="region of interest" description="Disordered" evidence="1">
    <location>
        <begin position="148"/>
        <end position="206"/>
    </location>
</feature>
<organism evidence="2 3">
    <name type="scientific">Cladonia borealis</name>
    <dbReference type="NCBI Taxonomy" id="184061"/>
    <lineage>
        <taxon>Eukaryota</taxon>
        <taxon>Fungi</taxon>
        <taxon>Dikarya</taxon>
        <taxon>Ascomycota</taxon>
        <taxon>Pezizomycotina</taxon>
        <taxon>Lecanoromycetes</taxon>
        <taxon>OSLEUM clade</taxon>
        <taxon>Lecanoromycetidae</taxon>
        <taxon>Lecanorales</taxon>
        <taxon>Lecanorineae</taxon>
        <taxon>Cladoniaceae</taxon>
        <taxon>Cladonia</taxon>
    </lineage>
</organism>
<feature type="compositionally biased region" description="Basic and acidic residues" evidence="1">
    <location>
        <begin position="66"/>
        <end position="76"/>
    </location>
</feature>
<protein>
    <submittedName>
        <fullName evidence="2">Uncharacterized protein</fullName>
    </submittedName>
</protein>
<evidence type="ECO:0000256" key="1">
    <source>
        <dbReference type="SAM" id="MobiDB-lite"/>
    </source>
</evidence>
<dbReference type="AlphaFoldDB" id="A0AA39R2G4"/>
<keyword evidence="3" id="KW-1185">Reference proteome</keyword>
<name>A0AA39R2G4_9LECA</name>
<proteinExistence type="predicted"/>
<evidence type="ECO:0000313" key="3">
    <source>
        <dbReference type="Proteomes" id="UP001166286"/>
    </source>
</evidence>
<feature type="compositionally biased region" description="Basic and acidic residues" evidence="1">
    <location>
        <begin position="25"/>
        <end position="55"/>
    </location>
</feature>
<gene>
    <name evidence="2" type="ORF">JMJ35_004557</name>
</gene>
<dbReference type="Proteomes" id="UP001166286">
    <property type="component" value="Unassembled WGS sequence"/>
</dbReference>